<proteinExistence type="predicted"/>
<dbReference type="GO" id="GO:0004519">
    <property type="term" value="F:endonuclease activity"/>
    <property type="evidence" value="ECO:0007669"/>
    <property type="project" value="UniProtKB-KW"/>
</dbReference>
<dbReference type="Pfam" id="PF02720">
    <property type="entry name" value="DUF222"/>
    <property type="match status" value="1"/>
</dbReference>
<dbReference type="InterPro" id="IPR003870">
    <property type="entry name" value="DUF222"/>
</dbReference>
<dbReference type="EMBL" id="BAAAOH010000001">
    <property type="protein sequence ID" value="GAA1973212.1"/>
    <property type="molecule type" value="Genomic_DNA"/>
</dbReference>
<comment type="caution">
    <text evidence="2">The sequence shown here is derived from an EMBL/GenBank/DDBJ whole genome shotgun (WGS) entry which is preliminary data.</text>
</comment>
<reference evidence="3" key="1">
    <citation type="journal article" date="2019" name="Int. J. Syst. Evol. Microbiol.">
        <title>The Global Catalogue of Microorganisms (GCM) 10K type strain sequencing project: providing services to taxonomists for standard genome sequencing and annotation.</title>
        <authorList>
            <consortium name="The Broad Institute Genomics Platform"/>
            <consortium name="The Broad Institute Genome Sequencing Center for Infectious Disease"/>
            <person name="Wu L."/>
            <person name="Ma J."/>
        </authorList>
    </citation>
    <scope>NUCLEOTIDE SEQUENCE [LARGE SCALE GENOMIC DNA]</scope>
    <source>
        <strain evidence="3">JCM 14902</strain>
    </source>
</reference>
<accession>A0ABP5D2X0</accession>
<organism evidence="2 3">
    <name type="scientific">Microbacterium pumilum</name>
    <dbReference type="NCBI Taxonomy" id="344165"/>
    <lineage>
        <taxon>Bacteria</taxon>
        <taxon>Bacillati</taxon>
        <taxon>Actinomycetota</taxon>
        <taxon>Actinomycetes</taxon>
        <taxon>Micrococcales</taxon>
        <taxon>Microbacteriaceae</taxon>
        <taxon>Microbacterium</taxon>
    </lineage>
</organism>
<dbReference type="Proteomes" id="UP001500326">
    <property type="component" value="Unassembled WGS sequence"/>
</dbReference>
<gene>
    <name evidence="2" type="ORF">GCM10009777_01650</name>
</gene>
<dbReference type="Gene3D" id="1.10.30.50">
    <property type="match status" value="1"/>
</dbReference>
<evidence type="ECO:0000259" key="1">
    <source>
        <dbReference type="SMART" id="SM00507"/>
    </source>
</evidence>
<protein>
    <submittedName>
        <fullName evidence="2">HNH endonuclease signature motif containing protein</fullName>
    </submittedName>
</protein>
<dbReference type="RefSeq" id="WP_344057593.1">
    <property type="nucleotide sequence ID" value="NZ_BAAAOH010000001.1"/>
</dbReference>
<evidence type="ECO:0000313" key="2">
    <source>
        <dbReference type="EMBL" id="GAA1973212.1"/>
    </source>
</evidence>
<sequence>MNNLDVADLAALAEQVEEVVGRFVRGGLEPVGDAVLVEILTLGGGLLRSIETLLIEGVGEVASRSETGDREARLTSRFGCHDVSELVQRTTRVSAQSASRLHRAARAVDRESSIVTGEKLPARLPAMREALLAGDVGVDGVLAVAGALTALERRVERDAVLAADQALAATARGEGPDAAPPACADILRLHATAWAAALDQDGSEPRERESLHARGISLGQPRRGIVPIRGGLLPEVAAQFQRICDALSLPRGGDDTGGVRFNPDADGAAEGADFVPPDERRPAQRRHDALATALFAAAASGTLPTIGGAAPTLVVAVRESDLLNGRGVVHSDSCSEPMPMGAAHRVACAGAIQRIVLSEDGRIVQIGTEERVFNRRQRRAIALRDGGCIIPGCGVPAAWCEIHHVVEAARGGPTHPDNGVMLCWFHHRFLEWHQWKIRMNRGVPEVQAPPWNDSSGRWRPVTKSRVRLTELLVKRT</sequence>
<keyword evidence="2" id="KW-0540">Nuclease</keyword>
<feature type="domain" description="HNH nuclease" evidence="1">
    <location>
        <begin position="376"/>
        <end position="428"/>
    </location>
</feature>
<name>A0ABP5D2X0_9MICO</name>
<keyword evidence="3" id="KW-1185">Reference proteome</keyword>
<dbReference type="CDD" id="cd00085">
    <property type="entry name" value="HNHc"/>
    <property type="match status" value="1"/>
</dbReference>
<evidence type="ECO:0000313" key="3">
    <source>
        <dbReference type="Proteomes" id="UP001500326"/>
    </source>
</evidence>
<dbReference type="InterPro" id="IPR003615">
    <property type="entry name" value="HNH_nuc"/>
</dbReference>
<keyword evidence="2" id="KW-0378">Hydrolase</keyword>
<dbReference type="SMART" id="SM00507">
    <property type="entry name" value="HNHc"/>
    <property type="match status" value="1"/>
</dbReference>
<keyword evidence="2" id="KW-0255">Endonuclease</keyword>